<evidence type="ECO:0000256" key="1">
    <source>
        <dbReference type="SAM" id="MobiDB-lite"/>
    </source>
</evidence>
<sequence length="350" mass="39346">MKIQGDVQLALEMIGLGTICTKHYELYPDLVRQFMATVQVYYSATYPRAQEGTLTFFIRGVRYRISIPELCTIFGFATHPTGTTLDGNATTDIQTYWSRFAEGRYSSRGSTQTDIRHPELYLLFAAIQDLLTEDWTEMYDDVNIGAIFAHHLVSLKTKPFTGSGMKFETVGSLLTLILHYRGISTEGVSRKSERSVMDEDFFSHAGWIKPDWVLSFRSTGVEYLIQLPQPALTRITGDVAHLLFQPDQTLTRRAPPSRRRRGASSRSVPTDAEDDIVKDLGASSSSQHYALPLTPQIPMETAVFQRYVVESFQSVWNTMASLSRCGCVRRMDAVVLAHSRPIPIPSPSDN</sequence>
<evidence type="ECO:0000313" key="4">
    <source>
        <dbReference type="Proteomes" id="UP001558713"/>
    </source>
</evidence>
<name>A0ABD0ZH10_CARAN</name>
<dbReference type="InterPro" id="IPR004312">
    <property type="entry name" value="ATHILA_Orf1_C"/>
</dbReference>
<dbReference type="Proteomes" id="UP001558713">
    <property type="component" value="Unassembled WGS sequence"/>
</dbReference>
<dbReference type="EMBL" id="JBANAX010000771">
    <property type="protein sequence ID" value="KAL1193972.1"/>
    <property type="molecule type" value="Genomic_DNA"/>
</dbReference>
<dbReference type="AlphaFoldDB" id="A0ABD0ZH10"/>
<feature type="domain" description="Arabidopsis retrotransposon Orf1 C-terminal" evidence="2">
    <location>
        <begin position="3"/>
        <end position="118"/>
    </location>
</feature>
<protein>
    <recommendedName>
        <fullName evidence="2">Arabidopsis retrotransposon Orf1 C-terminal domain-containing protein</fullName>
    </recommendedName>
</protein>
<keyword evidence="4" id="KW-1185">Reference proteome</keyword>
<evidence type="ECO:0000259" key="2">
    <source>
        <dbReference type="Pfam" id="PF03078"/>
    </source>
</evidence>
<evidence type="ECO:0000313" key="3">
    <source>
        <dbReference type="EMBL" id="KAL1193972.1"/>
    </source>
</evidence>
<dbReference type="Pfam" id="PF03078">
    <property type="entry name" value="ATHILA"/>
    <property type="match status" value="1"/>
</dbReference>
<proteinExistence type="predicted"/>
<reference evidence="3 4" key="1">
    <citation type="submission" date="2024-04" db="EMBL/GenBank/DDBJ databases">
        <title>Genome assembly C_amara_ONT_v2.</title>
        <authorList>
            <person name="Yant L."/>
            <person name="Moore C."/>
            <person name="Slenker M."/>
        </authorList>
    </citation>
    <scope>NUCLEOTIDE SEQUENCE [LARGE SCALE GENOMIC DNA]</scope>
    <source>
        <tissue evidence="3">Leaf</tissue>
    </source>
</reference>
<gene>
    <name evidence="3" type="ORF">V5N11_027829</name>
</gene>
<accession>A0ABD0ZH10</accession>
<comment type="caution">
    <text evidence="3">The sequence shown here is derived from an EMBL/GenBank/DDBJ whole genome shotgun (WGS) entry which is preliminary data.</text>
</comment>
<organism evidence="3 4">
    <name type="scientific">Cardamine amara subsp. amara</name>
    <dbReference type="NCBI Taxonomy" id="228776"/>
    <lineage>
        <taxon>Eukaryota</taxon>
        <taxon>Viridiplantae</taxon>
        <taxon>Streptophyta</taxon>
        <taxon>Embryophyta</taxon>
        <taxon>Tracheophyta</taxon>
        <taxon>Spermatophyta</taxon>
        <taxon>Magnoliopsida</taxon>
        <taxon>eudicotyledons</taxon>
        <taxon>Gunneridae</taxon>
        <taxon>Pentapetalae</taxon>
        <taxon>rosids</taxon>
        <taxon>malvids</taxon>
        <taxon>Brassicales</taxon>
        <taxon>Brassicaceae</taxon>
        <taxon>Cardamineae</taxon>
        <taxon>Cardamine</taxon>
    </lineage>
</organism>
<feature type="region of interest" description="Disordered" evidence="1">
    <location>
        <begin position="250"/>
        <end position="275"/>
    </location>
</feature>